<dbReference type="AlphaFoldDB" id="A0AB39T8V7"/>
<evidence type="ECO:0000313" key="2">
    <source>
        <dbReference type="EMBL" id="XDQ77025.1"/>
    </source>
</evidence>
<keyword evidence="1" id="KW-1133">Transmembrane helix</keyword>
<keyword evidence="1" id="KW-0812">Transmembrane</keyword>
<dbReference type="EMBL" id="CP163445">
    <property type="protein sequence ID" value="XDQ77025.1"/>
    <property type="molecule type" value="Genomic_DNA"/>
</dbReference>
<gene>
    <name evidence="2" type="ORF">AB2U05_00270</name>
</gene>
<dbReference type="RefSeq" id="WP_369182032.1">
    <property type="nucleotide sequence ID" value="NZ_CP163445.1"/>
</dbReference>
<proteinExistence type="predicted"/>
<evidence type="ECO:0000256" key="1">
    <source>
        <dbReference type="SAM" id="Phobius"/>
    </source>
</evidence>
<feature type="transmembrane region" description="Helical" evidence="1">
    <location>
        <begin position="42"/>
        <end position="64"/>
    </location>
</feature>
<name>A0AB39T8V7_9ACTN</name>
<accession>A0AB39T8V7</accession>
<keyword evidence="1" id="KW-0472">Membrane</keyword>
<organism evidence="2">
    <name type="scientific">Streptomyces sp. Y1</name>
    <dbReference type="NCBI Taxonomy" id="3238634"/>
    <lineage>
        <taxon>Bacteria</taxon>
        <taxon>Bacillati</taxon>
        <taxon>Actinomycetota</taxon>
        <taxon>Actinomycetes</taxon>
        <taxon>Kitasatosporales</taxon>
        <taxon>Streptomycetaceae</taxon>
        <taxon>Streptomyces</taxon>
    </lineage>
</organism>
<reference evidence="2" key="1">
    <citation type="submission" date="2024-07" db="EMBL/GenBank/DDBJ databases">
        <authorList>
            <person name="Yu S.T."/>
        </authorList>
    </citation>
    <scope>NUCLEOTIDE SEQUENCE</scope>
    <source>
        <strain evidence="2">Y1</strain>
    </source>
</reference>
<protein>
    <submittedName>
        <fullName evidence="2">Uncharacterized protein</fullName>
    </submittedName>
</protein>
<sequence>MSTAVPSQGPDSRRPVGPVVPARAGIDRAAPRRSRVGLVAQFVLQFVYLWLGPLVGIALLALLVSSGGGAGSGGEGDVIVGPFTTVAFGLSWRRLRVEWNGRPEAWEPFTEGILKKRFARAERKSGWEPGDLPPNGVRRAVASLGLHHYRGLAPTRVEQLAARHGWSVDWAKPRSENDGQLHFFRPMPPPEHLGVPLPYGPVPERGAPWGPMRCRVLLSLLTLVFRPRVRLLELRRSPDAYARHLRGHLARKFRKELACDPRKHYRSGPDGRILRRVGVKPCHFRCAGAAAVLRVAAEEGWTLDPAFPADPRRTVHLCRPDDGRRRTG</sequence>